<protein>
    <submittedName>
        <fullName evidence="1">Uncharacterized protein</fullName>
    </submittedName>
</protein>
<name>A0A2G5UZI2_9PELO</name>
<dbReference type="EMBL" id="PDUG01000002">
    <property type="protein sequence ID" value="PIC44909.1"/>
    <property type="molecule type" value="Genomic_DNA"/>
</dbReference>
<organism evidence="1 2">
    <name type="scientific">Caenorhabditis nigoni</name>
    <dbReference type="NCBI Taxonomy" id="1611254"/>
    <lineage>
        <taxon>Eukaryota</taxon>
        <taxon>Metazoa</taxon>
        <taxon>Ecdysozoa</taxon>
        <taxon>Nematoda</taxon>
        <taxon>Chromadorea</taxon>
        <taxon>Rhabditida</taxon>
        <taxon>Rhabditina</taxon>
        <taxon>Rhabditomorpha</taxon>
        <taxon>Rhabditoidea</taxon>
        <taxon>Rhabditidae</taxon>
        <taxon>Peloderinae</taxon>
        <taxon>Caenorhabditis</taxon>
    </lineage>
</organism>
<reference evidence="2" key="1">
    <citation type="submission" date="2017-10" db="EMBL/GenBank/DDBJ databases">
        <title>Rapid genome shrinkage in a self-fertile nematode reveals novel sperm competition proteins.</title>
        <authorList>
            <person name="Yin D."/>
            <person name="Schwarz E.M."/>
            <person name="Thomas C.G."/>
            <person name="Felde R.L."/>
            <person name="Korf I.F."/>
            <person name="Cutter A.D."/>
            <person name="Schartner C.M."/>
            <person name="Ralston E.J."/>
            <person name="Meyer B.J."/>
            <person name="Haag E.S."/>
        </authorList>
    </citation>
    <scope>NUCLEOTIDE SEQUENCE [LARGE SCALE GENOMIC DNA]</scope>
    <source>
        <strain evidence="2">JU1422</strain>
    </source>
</reference>
<gene>
    <name evidence="1" type="primary">Cnig_chr_II.g5114</name>
    <name evidence="1" type="ORF">B9Z55_005114</name>
</gene>
<evidence type="ECO:0000313" key="1">
    <source>
        <dbReference type="EMBL" id="PIC44909.1"/>
    </source>
</evidence>
<sequence length="164" mass="18853">MAKMMTNTYINTQTWDSQAVSDPSTNWTQRCLTCQIGRMACIQRRTNLVPQTWVIKPPLNARLPSSPLPAADAIEARVGHYATVYYLRFGTTLRPPTSNLGITIQMYKIEYKNQKAYNIQDSQAVSDPSTNWTQRITIQMYKIEYKKSKSLQHPGFPGRLRSKY</sequence>
<accession>A0A2G5UZI2</accession>
<dbReference type="Proteomes" id="UP000230233">
    <property type="component" value="Chromosome II"/>
</dbReference>
<evidence type="ECO:0000313" key="2">
    <source>
        <dbReference type="Proteomes" id="UP000230233"/>
    </source>
</evidence>
<proteinExistence type="predicted"/>
<keyword evidence="2" id="KW-1185">Reference proteome</keyword>
<dbReference type="AlphaFoldDB" id="A0A2G5UZI2"/>
<comment type="caution">
    <text evidence="1">The sequence shown here is derived from an EMBL/GenBank/DDBJ whole genome shotgun (WGS) entry which is preliminary data.</text>
</comment>